<gene>
    <name evidence="2" type="ORF">KSF_033750</name>
</gene>
<evidence type="ECO:0000313" key="2">
    <source>
        <dbReference type="EMBL" id="GHO93327.1"/>
    </source>
</evidence>
<reference evidence="2" key="1">
    <citation type="submission" date="2020-10" db="EMBL/GenBank/DDBJ databases">
        <title>Taxonomic study of unclassified bacteria belonging to the class Ktedonobacteria.</title>
        <authorList>
            <person name="Yabe S."/>
            <person name="Wang C.M."/>
            <person name="Zheng Y."/>
            <person name="Sakai Y."/>
            <person name="Cavaletti L."/>
            <person name="Monciardini P."/>
            <person name="Donadio S."/>
        </authorList>
    </citation>
    <scope>NUCLEOTIDE SEQUENCE</scope>
    <source>
        <strain evidence="2">ID150040</strain>
    </source>
</reference>
<evidence type="ECO:0000256" key="1">
    <source>
        <dbReference type="SAM" id="MobiDB-lite"/>
    </source>
</evidence>
<organism evidence="2 3">
    <name type="scientific">Reticulibacter mediterranei</name>
    <dbReference type="NCBI Taxonomy" id="2778369"/>
    <lineage>
        <taxon>Bacteria</taxon>
        <taxon>Bacillati</taxon>
        <taxon>Chloroflexota</taxon>
        <taxon>Ktedonobacteria</taxon>
        <taxon>Ktedonobacterales</taxon>
        <taxon>Reticulibacteraceae</taxon>
        <taxon>Reticulibacter</taxon>
    </lineage>
</organism>
<dbReference type="Proteomes" id="UP000597444">
    <property type="component" value="Unassembled WGS sequence"/>
</dbReference>
<name>A0A8J3IL94_9CHLR</name>
<feature type="compositionally biased region" description="Polar residues" evidence="1">
    <location>
        <begin position="86"/>
        <end position="105"/>
    </location>
</feature>
<keyword evidence="3" id="KW-1185">Reference proteome</keyword>
<protein>
    <submittedName>
        <fullName evidence="2">Uncharacterized protein</fullName>
    </submittedName>
</protein>
<dbReference type="AlphaFoldDB" id="A0A8J3IL94"/>
<sequence>MITQALKRWLQKLFAWWPWKSAPATGYSQAVRNTGAAQETVWRTTMEGPLPQAGMMSVAVEQDEAVPEQGWLLASAEDRSERPAQPVSSTAEHSESTTGDLSAPSPTFEQQLAFLHYLVKRGLVNEGFTEGQVPKQYRRKYEKEK</sequence>
<accession>A0A8J3IL94</accession>
<dbReference type="RefSeq" id="WP_220204115.1">
    <property type="nucleotide sequence ID" value="NZ_BNJK01000001.1"/>
</dbReference>
<evidence type="ECO:0000313" key="3">
    <source>
        <dbReference type="Proteomes" id="UP000597444"/>
    </source>
</evidence>
<proteinExistence type="predicted"/>
<feature type="region of interest" description="Disordered" evidence="1">
    <location>
        <begin position="74"/>
        <end position="105"/>
    </location>
</feature>
<comment type="caution">
    <text evidence="2">The sequence shown here is derived from an EMBL/GenBank/DDBJ whole genome shotgun (WGS) entry which is preliminary data.</text>
</comment>
<dbReference type="EMBL" id="BNJK01000001">
    <property type="protein sequence ID" value="GHO93327.1"/>
    <property type="molecule type" value="Genomic_DNA"/>
</dbReference>